<dbReference type="Proteomes" id="UP000243217">
    <property type="component" value="Unassembled WGS sequence"/>
</dbReference>
<dbReference type="EMBL" id="JNBS01000251">
    <property type="protein sequence ID" value="OQS07325.1"/>
    <property type="molecule type" value="Genomic_DNA"/>
</dbReference>
<keyword evidence="2" id="KW-1185">Reference proteome</keyword>
<accession>A0A1W0AAP4</accession>
<reference evidence="1 2" key="1">
    <citation type="journal article" date="2014" name="Genome Biol. Evol.">
        <title>The secreted proteins of Achlya hypogyna and Thraustotheca clavata identify the ancestral oomycete secretome and reveal gene acquisitions by horizontal gene transfer.</title>
        <authorList>
            <person name="Misner I."/>
            <person name="Blouin N."/>
            <person name="Leonard G."/>
            <person name="Richards T.A."/>
            <person name="Lane C.E."/>
        </authorList>
    </citation>
    <scope>NUCLEOTIDE SEQUENCE [LARGE SCALE GENOMIC DNA]</scope>
    <source>
        <strain evidence="1 2">ATCC 34112</strain>
    </source>
</reference>
<proteinExistence type="predicted"/>
<organism evidence="1 2">
    <name type="scientific">Thraustotheca clavata</name>
    <dbReference type="NCBI Taxonomy" id="74557"/>
    <lineage>
        <taxon>Eukaryota</taxon>
        <taxon>Sar</taxon>
        <taxon>Stramenopiles</taxon>
        <taxon>Oomycota</taxon>
        <taxon>Saprolegniomycetes</taxon>
        <taxon>Saprolegniales</taxon>
        <taxon>Achlyaceae</taxon>
        <taxon>Thraustotheca</taxon>
    </lineage>
</organism>
<protein>
    <recommendedName>
        <fullName evidence="3">M96 mating-specific protein family</fullName>
    </recommendedName>
</protein>
<comment type="caution">
    <text evidence="1">The sequence shown here is derived from an EMBL/GenBank/DDBJ whole genome shotgun (WGS) entry which is preliminary data.</text>
</comment>
<dbReference type="AlphaFoldDB" id="A0A1W0AAP4"/>
<dbReference type="STRING" id="74557.A0A1W0AAP4"/>
<evidence type="ECO:0000313" key="1">
    <source>
        <dbReference type="EMBL" id="OQS07325.1"/>
    </source>
</evidence>
<sequence>MNDSEFITSVFADFDDKLELQNQPRYIRQKHELIHLRQQVSDLTLQLEAITNTNDLQTPCGYWEKTAKDLRVLTKKSKAENRRLKRALEDQIHIAKEFERLLIKRPRLAEIPKLGLSDCKLRRLPRDFEMRSAAFHAIVDDAHENLQSLLIRTRILEADTKHRIFKVNEQNDMIQISVEHVKEIDSNPFECSEKIWAIWTEYTSVFPQVRMRLMERFGNNGIYVRILTSLDGVSPCVTTSYAIKRYIQQDCVKIVLKSILEDELYPPSPELLVGNHTACAILQSVGPNKTCRRVAIEGKLSAQAPLQNPLNSQELSITDFVFKTMRPILDTLDFLAAK</sequence>
<evidence type="ECO:0008006" key="3">
    <source>
        <dbReference type="Google" id="ProtNLM"/>
    </source>
</evidence>
<evidence type="ECO:0000313" key="2">
    <source>
        <dbReference type="Proteomes" id="UP000243217"/>
    </source>
</evidence>
<gene>
    <name evidence="1" type="ORF">THRCLA_00671</name>
</gene>
<dbReference type="OrthoDB" id="73664at2759"/>
<name>A0A1W0AAP4_9STRA</name>